<comment type="caution">
    <text evidence="10">The sequence shown here is derived from an EMBL/GenBank/DDBJ whole genome shotgun (WGS) entry which is preliminary data.</text>
</comment>
<dbReference type="SMART" id="SM00177">
    <property type="entry name" value="ARF"/>
    <property type="match status" value="1"/>
</dbReference>
<sequence length="443" mass="49036">MFGYLEMMSNMPSDSTITVTSSPMDELLISNNGQMVNDSEIPSLTNSTTNSSSINSIEEFNQTPSMFEMVQGEVIGIIVCSALMIIFFLGLIGAFLESVLCLRIFGAILSYLFLLTFGAALYINILLVISRVPTKLVLSTVSCSAIAITLHAALAIAPFAFADLIVQEKEDEKSELSSTYFKYPSVRFLPNGAYPSGKGRSYFSLPFLSGSVSRMWNSRTLLGGRGGVPIISDHQFVSSPPSSSVRSDSSPRTSPIQQHDNISSEDLIPSANQHQSSSHPGLDNAGKTTVLKKLKNEDVFSISPTLGFTITTFAYKDYILNVWDVGGQKSLRPYWKNYYEDTDGLVFVVDSCDKFRMQDCKKQLQQVLVEERLIGATLLILANKQDVNNSLSSEEICEFLELDKIKSHHWKIFPCSAITGTNILESVDWMIDDISNRIFVDFN</sequence>
<feature type="binding site" evidence="7">
    <location>
        <position position="288"/>
    </location>
    <ligand>
        <name>Mg(2+)</name>
        <dbReference type="ChEBI" id="CHEBI:18420"/>
    </ligand>
</feature>
<dbReference type="SUPFAM" id="SSF52540">
    <property type="entry name" value="P-loop containing nucleoside triphosphate hydrolases"/>
    <property type="match status" value="1"/>
</dbReference>
<evidence type="ECO:0000256" key="8">
    <source>
        <dbReference type="SAM" id="MobiDB-lite"/>
    </source>
</evidence>
<feature type="binding site" evidence="6">
    <location>
        <begin position="281"/>
        <end position="288"/>
    </location>
    <ligand>
        <name>GTP</name>
        <dbReference type="ChEBI" id="CHEBI:37565"/>
    </ligand>
</feature>
<comment type="similarity">
    <text evidence="1">Belongs to the small GTPase superfamily. Arf family.</text>
</comment>
<dbReference type="InterPro" id="IPR005225">
    <property type="entry name" value="Small_GTP-bd"/>
</dbReference>
<evidence type="ECO:0000256" key="6">
    <source>
        <dbReference type="PIRSR" id="PIRSR606689-1"/>
    </source>
</evidence>
<evidence type="ECO:0000256" key="9">
    <source>
        <dbReference type="SAM" id="Phobius"/>
    </source>
</evidence>
<keyword evidence="4 6" id="KW-0547">Nucleotide-binding</keyword>
<dbReference type="AlphaFoldDB" id="A0A9Q0RJC5"/>
<dbReference type="Pfam" id="PF00025">
    <property type="entry name" value="Arf"/>
    <property type="match status" value="1"/>
</dbReference>
<dbReference type="Proteomes" id="UP001142055">
    <property type="component" value="Chromosome 3"/>
</dbReference>
<dbReference type="PRINTS" id="PR00328">
    <property type="entry name" value="SAR1GTPBP"/>
</dbReference>
<dbReference type="OMA" id="MFGYLEM"/>
<dbReference type="PANTHER" id="PTHR45697">
    <property type="entry name" value="ADP-RIBOSYLATION FACTOR-LIKE PROTEIN 2-RELATED"/>
    <property type="match status" value="1"/>
</dbReference>
<dbReference type="GO" id="GO:0051649">
    <property type="term" value="P:establishment of localization in cell"/>
    <property type="evidence" value="ECO:0007669"/>
    <property type="project" value="UniProtKB-ARBA"/>
</dbReference>
<feature type="binding site" evidence="6">
    <location>
        <position position="327"/>
    </location>
    <ligand>
        <name>GTP</name>
        <dbReference type="ChEBI" id="CHEBI:37565"/>
    </ligand>
</feature>
<dbReference type="NCBIfam" id="TIGR00231">
    <property type="entry name" value="small_GTP"/>
    <property type="match status" value="1"/>
</dbReference>
<feature type="binding site" evidence="6">
    <location>
        <begin position="383"/>
        <end position="386"/>
    </location>
    <ligand>
        <name>GTP</name>
        <dbReference type="ChEBI" id="CHEBI:37565"/>
    </ligand>
</feature>
<keyword evidence="9" id="KW-1133">Transmembrane helix</keyword>
<dbReference type="GO" id="GO:0046872">
    <property type="term" value="F:metal ion binding"/>
    <property type="evidence" value="ECO:0007669"/>
    <property type="project" value="UniProtKB-KW"/>
</dbReference>
<evidence type="ECO:0000256" key="2">
    <source>
        <dbReference type="ARBA" id="ARBA00019766"/>
    </source>
</evidence>
<protein>
    <recommendedName>
        <fullName evidence="2">ADP-ribosylation factor-like protein 6</fullName>
    </recommendedName>
</protein>
<evidence type="ECO:0000256" key="3">
    <source>
        <dbReference type="ARBA" id="ARBA00022707"/>
    </source>
</evidence>
<accession>A0A9Q0RJC5</accession>
<evidence type="ECO:0000256" key="5">
    <source>
        <dbReference type="ARBA" id="ARBA00023134"/>
    </source>
</evidence>
<keyword evidence="9" id="KW-0472">Membrane</keyword>
<name>A0A9Q0RJC5_BLOTA</name>
<keyword evidence="7" id="KW-0479">Metal-binding</keyword>
<evidence type="ECO:0000313" key="10">
    <source>
        <dbReference type="EMBL" id="KAJ6217853.1"/>
    </source>
</evidence>
<reference evidence="10" key="1">
    <citation type="submission" date="2022-12" db="EMBL/GenBank/DDBJ databases">
        <title>Genome assemblies of Blomia tropicalis.</title>
        <authorList>
            <person name="Cui Y."/>
        </authorList>
    </citation>
    <scope>NUCLEOTIDE SEQUENCE</scope>
    <source>
        <tissue evidence="10">Adult mites</tissue>
    </source>
</reference>
<feature type="transmembrane region" description="Helical" evidence="9">
    <location>
        <begin position="74"/>
        <end position="96"/>
    </location>
</feature>
<feature type="binding site" evidence="7">
    <location>
        <position position="305"/>
    </location>
    <ligand>
        <name>Mg(2+)</name>
        <dbReference type="ChEBI" id="CHEBI:18420"/>
    </ligand>
</feature>
<gene>
    <name evidence="10" type="ORF">RDWZM_009010</name>
</gene>
<dbReference type="GO" id="GO:0003924">
    <property type="term" value="F:GTPase activity"/>
    <property type="evidence" value="ECO:0007669"/>
    <property type="project" value="InterPro"/>
</dbReference>
<keyword evidence="3" id="KW-0519">Myristate</keyword>
<proteinExistence type="inferred from homology"/>
<keyword evidence="9" id="KW-0812">Transmembrane</keyword>
<dbReference type="PROSITE" id="PS51417">
    <property type="entry name" value="ARF"/>
    <property type="match status" value="1"/>
</dbReference>
<dbReference type="InterPro" id="IPR027417">
    <property type="entry name" value="P-loop_NTPase"/>
</dbReference>
<evidence type="ECO:0000313" key="11">
    <source>
        <dbReference type="Proteomes" id="UP001142055"/>
    </source>
</evidence>
<keyword evidence="11" id="KW-1185">Reference proteome</keyword>
<evidence type="ECO:0000256" key="7">
    <source>
        <dbReference type="PIRSR" id="PIRSR606689-2"/>
    </source>
</evidence>
<keyword evidence="5 6" id="KW-0342">GTP-binding</keyword>
<feature type="compositionally biased region" description="Low complexity" evidence="8">
    <location>
        <begin position="237"/>
        <end position="255"/>
    </location>
</feature>
<evidence type="ECO:0000256" key="1">
    <source>
        <dbReference type="ARBA" id="ARBA00010290"/>
    </source>
</evidence>
<keyword evidence="7" id="KW-0460">Magnesium</keyword>
<dbReference type="Gene3D" id="3.40.50.300">
    <property type="entry name" value="P-loop containing nucleotide triphosphate hydrolases"/>
    <property type="match status" value="1"/>
</dbReference>
<dbReference type="GO" id="GO:0016192">
    <property type="term" value="P:vesicle-mediated transport"/>
    <property type="evidence" value="ECO:0007669"/>
    <property type="project" value="UniProtKB-ARBA"/>
</dbReference>
<dbReference type="GO" id="GO:0005525">
    <property type="term" value="F:GTP binding"/>
    <property type="evidence" value="ECO:0007669"/>
    <property type="project" value="UniProtKB-KW"/>
</dbReference>
<feature type="region of interest" description="Disordered" evidence="8">
    <location>
        <begin position="236"/>
        <end position="259"/>
    </location>
</feature>
<keyword evidence="3" id="KW-0449">Lipoprotein</keyword>
<feature type="transmembrane region" description="Helical" evidence="9">
    <location>
        <begin position="108"/>
        <end position="129"/>
    </location>
</feature>
<dbReference type="FunFam" id="3.40.50.300:FF:001166">
    <property type="entry name" value="ADP-ribosylation factor D"/>
    <property type="match status" value="1"/>
</dbReference>
<feature type="transmembrane region" description="Helical" evidence="9">
    <location>
        <begin position="136"/>
        <end position="161"/>
    </location>
</feature>
<organism evidence="10 11">
    <name type="scientific">Blomia tropicalis</name>
    <name type="common">Mite</name>
    <dbReference type="NCBI Taxonomy" id="40697"/>
    <lineage>
        <taxon>Eukaryota</taxon>
        <taxon>Metazoa</taxon>
        <taxon>Ecdysozoa</taxon>
        <taxon>Arthropoda</taxon>
        <taxon>Chelicerata</taxon>
        <taxon>Arachnida</taxon>
        <taxon>Acari</taxon>
        <taxon>Acariformes</taxon>
        <taxon>Sarcoptiformes</taxon>
        <taxon>Astigmata</taxon>
        <taxon>Glycyphagoidea</taxon>
        <taxon>Echimyopodidae</taxon>
        <taxon>Blomia</taxon>
    </lineage>
</organism>
<dbReference type="InterPro" id="IPR006689">
    <property type="entry name" value="Small_GTPase_ARF/SAR"/>
</dbReference>
<dbReference type="SMART" id="SM00178">
    <property type="entry name" value="SAR"/>
    <property type="match status" value="1"/>
</dbReference>
<dbReference type="InterPro" id="IPR044612">
    <property type="entry name" value="ARL2/3"/>
</dbReference>
<dbReference type="EMBL" id="JAPWDV010000003">
    <property type="protein sequence ID" value="KAJ6217853.1"/>
    <property type="molecule type" value="Genomic_DNA"/>
</dbReference>
<evidence type="ECO:0000256" key="4">
    <source>
        <dbReference type="ARBA" id="ARBA00022741"/>
    </source>
</evidence>